<gene>
    <name evidence="1" type="ORF">RUM44_004370</name>
</gene>
<evidence type="ECO:0000313" key="2">
    <source>
        <dbReference type="Proteomes" id="UP001359485"/>
    </source>
</evidence>
<proteinExistence type="predicted"/>
<keyword evidence="2" id="KW-1185">Reference proteome</keyword>
<sequence length="102" mass="11132">MGKAVKFFEGRVTPLVTPLPGIVSTLENVGSDKRGEKARPGQALVKNSYTIKSERNSFLRVVERSGEAAEEGGTLGNFRKAQVKTFLPQVRSHAFRDVNSSP</sequence>
<evidence type="ECO:0000313" key="1">
    <source>
        <dbReference type="EMBL" id="KAK6633763.1"/>
    </source>
</evidence>
<comment type="caution">
    <text evidence="1">The sequence shown here is derived from an EMBL/GenBank/DDBJ whole genome shotgun (WGS) entry which is preliminary data.</text>
</comment>
<protein>
    <submittedName>
        <fullName evidence="1">Uncharacterized protein</fullName>
    </submittedName>
</protein>
<dbReference type="EMBL" id="JAWJWF010000004">
    <property type="protein sequence ID" value="KAK6633763.1"/>
    <property type="molecule type" value="Genomic_DNA"/>
</dbReference>
<accession>A0ABR1B308</accession>
<reference evidence="1 2" key="1">
    <citation type="submission" date="2023-09" db="EMBL/GenBank/DDBJ databases">
        <title>Genomes of two closely related lineages of the louse Polyplax serrata with different host specificities.</title>
        <authorList>
            <person name="Martinu J."/>
            <person name="Tarabai H."/>
            <person name="Stefka J."/>
            <person name="Hypsa V."/>
        </authorList>
    </citation>
    <scope>NUCLEOTIDE SEQUENCE [LARGE SCALE GENOMIC DNA]</scope>
    <source>
        <strain evidence="1">98ZLc_SE</strain>
    </source>
</reference>
<organism evidence="1 2">
    <name type="scientific">Polyplax serrata</name>
    <name type="common">Common mouse louse</name>
    <dbReference type="NCBI Taxonomy" id="468196"/>
    <lineage>
        <taxon>Eukaryota</taxon>
        <taxon>Metazoa</taxon>
        <taxon>Ecdysozoa</taxon>
        <taxon>Arthropoda</taxon>
        <taxon>Hexapoda</taxon>
        <taxon>Insecta</taxon>
        <taxon>Pterygota</taxon>
        <taxon>Neoptera</taxon>
        <taxon>Paraneoptera</taxon>
        <taxon>Psocodea</taxon>
        <taxon>Troctomorpha</taxon>
        <taxon>Phthiraptera</taxon>
        <taxon>Anoplura</taxon>
        <taxon>Polyplacidae</taxon>
        <taxon>Polyplax</taxon>
    </lineage>
</organism>
<dbReference type="Proteomes" id="UP001359485">
    <property type="component" value="Unassembled WGS sequence"/>
</dbReference>
<name>A0ABR1B308_POLSC</name>